<name>A0A1S4AUC4_TOBAC</name>
<gene>
    <name evidence="2" type="primary">LOC107801518</name>
</gene>
<dbReference type="SUPFAM" id="SSF52047">
    <property type="entry name" value="RNI-like"/>
    <property type="match status" value="1"/>
</dbReference>
<evidence type="ECO:0000313" key="2">
    <source>
        <dbReference type="RefSeq" id="XP_016480342.1"/>
    </source>
</evidence>
<feature type="domain" description="FBD" evidence="1">
    <location>
        <begin position="316"/>
        <end position="384"/>
    </location>
</feature>
<dbReference type="PaxDb" id="4097-A0A1S4AUC4"/>
<dbReference type="PANTHER" id="PTHR31639:SF283">
    <property type="entry name" value="F-BOX DOMAIN-CONTAINING PROTEIN"/>
    <property type="match status" value="1"/>
</dbReference>
<proteinExistence type="predicted"/>
<dbReference type="RefSeq" id="XP_016480342.1">
    <property type="nucleotide sequence ID" value="XM_016624856.1"/>
</dbReference>
<evidence type="ECO:0000259" key="1">
    <source>
        <dbReference type="SMART" id="SM00579"/>
    </source>
</evidence>
<dbReference type="Gene3D" id="3.80.10.10">
    <property type="entry name" value="Ribonuclease Inhibitor"/>
    <property type="match status" value="1"/>
</dbReference>
<dbReference type="AlphaFoldDB" id="A0A1S4AUC4"/>
<dbReference type="SMART" id="SM00579">
    <property type="entry name" value="FBD"/>
    <property type="match status" value="1"/>
</dbReference>
<sequence length="386" mass="43695">MISAGDKLGGRFQSLINISYSILLPDGIYTTAEAITESYSHLMAVLRDIIGKHCISFTVNTKERFLLQSFNMMPPHGKRQHLPPLKVLSNLPDSVIDDILMRLPLRDAVRTRPICKFILSISDRVNCPKIDNLICFLSRNGIQHLVLQLPFRGNLYKLPSSFFTCSQLRHLCPQAEVICLHWQYAFNTSENCPSSSKITYEPTEFSVEAGHNLAKIFESIPALEHLSWNNYNCQVDDAGPAEIIPTRLPSALNSLKRLYLSWITLGEFFEFSFALCLIRSSPYIEEIEIEGCVDVDGEYYEPVPRDAVDEIPASFSDMTFYHLRTVKIKSLAGADAEMQLIKVLLAKSPMLARMVIEPYELEESLKAEITKFQRASSKAEIVYSVD</sequence>
<dbReference type="OrthoDB" id="1303747at2759"/>
<dbReference type="InterPro" id="IPR032675">
    <property type="entry name" value="LRR_dom_sf"/>
</dbReference>
<dbReference type="KEGG" id="nta:107801518"/>
<organism evidence="2">
    <name type="scientific">Nicotiana tabacum</name>
    <name type="common">Common tobacco</name>
    <dbReference type="NCBI Taxonomy" id="4097"/>
    <lineage>
        <taxon>Eukaryota</taxon>
        <taxon>Viridiplantae</taxon>
        <taxon>Streptophyta</taxon>
        <taxon>Embryophyta</taxon>
        <taxon>Tracheophyta</taxon>
        <taxon>Spermatophyta</taxon>
        <taxon>Magnoliopsida</taxon>
        <taxon>eudicotyledons</taxon>
        <taxon>Gunneridae</taxon>
        <taxon>Pentapetalae</taxon>
        <taxon>asterids</taxon>
        <taxon>lamiids</taxon>
        <taxon>Solanales</taxon>
        <taxon>Solanaceae</taxon>
        <taxon>Nicotianoideae</taxon>
        <taxon>Nicotianeae</taxon>
        <taxon>Nicotiana</taxon>
    </lineage>
</organism>
<protein>
    <recommendedName>
        <fullName evidence="1">FBD domain-containing protein</fullName>
    </recommendedName>
</protein>
<accession>A0A1S4AUC4</accession>
<dbReference type="InterPro" id="IPR006566">
    <property type="entry name" value="FBD"/>
</dbReference>
<reference evidence="2" key="1">
    <citation type="submission" date="2025-08" db="UniProtKB">
        <authorList>
            <consortium name="RefSeq"/>
        </authorList>
    </citation>
    <scope>IDENTIFICATION</scope>
</reference>
<dbReference type="PANTHER" id="PTHR31639">
    <property type="entry name" value="F-BOX PROTEIN-LIKE"/>
    <property type="match status" value="1"/>
</dbReference>